<dbReference type="InterPro" id="IPR027556">
    <property type="entry name" value="Heavy_Cys_CGP"/>
</dbReference>
<dbReference type="PATRIC" id="fig|172049.5.peg.1409"/>
<dbReference type="NCBIfam" id="TIGR04292">
    <property type="entry name" value="heavy_Cys_CGP"/>
    <property type="match status" value="1"/>
</dbReference>
<dbReference type="AlphaFoldDB" id="A0A117L1V5"/>
<dbReference type="Proteomes" id="UP000053911">
    <property type="component" value="Unassembled WGS sequence"/>
</dbReference>
<name>A0A117L1V5_9EURY</name>
<dbReference type="RefSeq" id="WP_015849884.1">
    <property type="nucleotide sequence ID" value="NZ_LGFD01000009.1"/>
</dbReference>
<accession>A0A117L1V5</accession>
<evidence type="ECO:0008006" key="3">
    <source>
        <dbReference type="Google" id="ProtNLM"/>
    </source>
</evidence>
<organism evidence="1 2">
    <name type="scientific">Thermococcus sibiricus</name>
    <dbReference type="NCBI Taxonomy" id="172049"/>
    <lineage>
        <taxon>Archaea</taxon>
        <taxon>Methanobacteriati</taxon>
        <taxon>Methanobacteriota</taxon>
        <taxon>Thermococci</taxon>
        <taxon>Thermococcales</taxon>
        <taxon>Thermococcaceae</taxon>
        <taxon>Thermococcus</taxon>
    </lineage>
</organism>
<proteinExistence type="predicted"/>
<dbReference type="NCBIfam" id="TIGR04289">
    <property type="entry name" value="heavy_Cys"/>
    <property type="match status" value="1"/>
</dbReference>
<dbReference type="InterPro" id="IPR027553">
    <property type="entry name" value="Heavy_Cys"/>
</dbReference>
<dbReference type="PROSITE" id="PS51257">
    <property type="entry name" value="PROKAR_LIPOPROTEIN"/>
    <property type="match status" value="1"/>
</dbReference>
<gene>
    <name evidence="1" type="ORF">XD54_0637</name>
</gene>
<evidence type="ECO:0000313" key="1">
    <source>
        <dbReference type="EMBL" id="KUK18021.1"/>
    </source>
</evidence>
<protein>
    <recommendedName>
        <fullName evidence="3">Eight-cysteine-cluster domain-containing protein</fullName>
    </recommendedName>
</protein>
<dbReference type="EMBL" id="LGFD01000009">
    <property type="protein sequence ID" value="KUK18021.1"/>
    <property type="molecule type" value="Genomic_DNA"/>
</dbReference>
<sequence length="395" mass="44007">MKRVIVLALLLLIAPLVSACYNPMDSLALEVRLNKPGIQHDLTSLKDAKNVIIENGSIIYRSHYDDRVAVILKEVDSSLLVRIQIPAKSFESKYAYTSFETPLLISNQSLEQIKALGWDVEDYTFRKRSLFVQISSRKGDECESDSDCATGGCSGEVCAPKEVAKEIVTPCVYREWYNCLRLTQCGCYNGLCTWKPNSDFEKCLKDYGVDPSKVIKPPLAEVYIADYGKEKPSEGDIADLKALFEELGIACAFEEIEFKTETTNAPVGVVDPYSFNFKEALRVELEWLKEKGIINISDEDIEAIVEVAEKGKSGYNSHIGWYEKGGKYSWIAYDESDNPLLLRCVGQPFELKLPSGQVELSQTTTPSDTTSQQTGTICGPGLILGLVLVARVFRK</sequence>
<evidence type="ECO:0000313" key="2">
    <source>
        <dbReference type="Proteomes" id="UP000053911"/>
    </source>
</evidence>
<dbReference type="OMA" id="NSHIGWY"/>
<dbReference type="GeneID" id="8096627"/>
<comment type="caution">
    <text evidence="1">The sequence shown here is derived from an EMBL/GenBank/DDBJ whole genome shotgun (WGS) entry which is preliminary data.</text>
</comment>
<reference evidence="2" key="1">
    <citation type="journal article" date="2015" name="MBio">
        <title>Genome-Resolved Metagenomic Analysis Reveals Roles for Candidate Phyla and Other Microbial Community Members in Biogeochemical Transformations in Oil Reservoirs.</title>
        <authorList>
            <person name="Hu P."/>
            <person name="Tom L."/>
            <person name="Singh A."/>
            <person name="Thomas B.C."/>
            <person name="Baker B.J."/>
            <person name="Piceno Y.M."/>
            <person name="Andersen G.L."/>
            <person name="Banfield J.F."/>
        </authorList>
    </citation>
    <scope>NUCLEOTIDE SEQUENCE [LARGE SCALE GENOMIC DNA]</scope>
</reference>